<reference evidence="2 3" key="1">
    <citation type="submission" date="2020-07" db="EMBL/GenBank/DDBJ databases">
        <title>Genomic Encyclopedia of Type Strains, Phase IV (KMG-V): Genome sequencing to study the core and pangenomes of soil and plant-associated prokaryotes.</title>
        <authorList>
            <person name="Whitman W."/>
        </authorList>
    </citation>
    <scope>NUCLEOTIDE SEQUENCE [LARGE SCALE GENOMIC DNA]</scope>
    <source>
        <strain evidence="2 3">M8UP30</strain>
    </source>
</reference>
<evidence type="ECO:0000313" key="2">
    <source>
        <dbReference type="EMBL" id="NYF53533.1"/>
    </source>
</evidence>
<feature type="transmembrane region" description="Helical" evidence="1">
    <location>
        <begin position="283"/>
        <end position="302"/>
    </location>
</feature>
<protein>
    <submittedName>
        <fullName evidence="2">Uncharacterized protein</fullName>
    </submittedName>
</protein>
<feature type="transmembrane region" description="Helical" evidence="1">
    <location>
        <begin position="62"/>
        <end position="90"/>
    </location>
</feature>
<proteinExistence type="predicted"/>
<keyword evidence="1" id="KW-0472">Membrane</keyword>
<feature type="transmembrane region" description="Helical" evidence="1">
    <location>
        <begin position="198"/>
        <end position="222"/>
    </location>
</feature>
<gene>
    <name evidence="2" type="ORF">HDF12_003932</name>
</gene>
<feature type="transmembrane region" description="Helical" evidence="1">
    <location>
        <begin position="20"/>
        <end position="41"/>
    </location>
</feature>
<feature type="transmembrane region" description="Helical" evidence="1">
    <location>
        <begin position="102"/>
        <end position="129"/>
    </location>
</feature>
<keyword evidence="1" id="KW-1133">Transmembrane helix</keyword>
<evidence type="ECO:0000256" key="1">
    <source>
        <dbReference type="SAM" id="Phobius"/>
    </source>
</evidence>
<organism evidence="2 3">
    <name type="scientific">Tunturiibacter lichenicola</name>
    <dbReference type="NCBI Taxonomy" id="2051959"/>
    <lineage>
        <taxon>Bacteria</taxon>
        <taxon>Pseudomonadati</taxon>
        <taxon>Acidobacteriota</taxon>
        <taxon>Terriglobia</taxon>
        <taxon>Terriglobales</taxon>
        <taxon>Acidobacteriaceae</taxon>
        <taxon>Tunturiibacter</taxon>
    </lineage>
</organism>
<feature type="transmembrane region" description="Helical" evidence="1">
    <location>
        <begin position="322"/>
        <end position="342"/>
    </location>
</feature>
<feature type="transmembrane region" description="Helical" evidence="1">
    <location>
        <begin position="363"/>
        <end position="384"/>
    </location>
</feature>
<comment type="caution">
    <text evidence="2">The sequence shown here is derived from an EMBL/GenBank/DDBJ whole genome shotgun (WGS) entry which is preliminary data.</text>
</comment>
<dbReference type="EMBL" id="JACCCV010000002">
    <property type="protein sequence ID" value="NYF53533.1"/>
    <property type="molecule type" value="Genomic_DNA"/>
</dbReference>
<keyword evidence="1" id="KW-0812">Transmembrane</keyword>
<name>A0A7Y9T425_9BACT</name>
<accession>A0A7Y9T425</accession>
<dbReference type="AlphaFoldDB" id="A0A7Y9T425"/>
<feature type="transmembrane region" description="Helical" evidence="1">
    <location>
        <begin position="141"/>
        <end position="161"/>
    </location>
</feature>
<dbReference type="Proteomes" id="UP000534186">
    <property type="component" value="Unassembled WGS sequence"/>
</dbReference>
<evidence type="ECO:0000313" key="3">
    <source>
        <dbReference type="Proteomes" id="UP000534186"/>
    </source>
</evidence>
<sequence>MPSRPPPLHRPFWSQAGDHSFYVVYSFVVMGAVTVYEWDLLFPDILDIFVLSVLPIPSRTLFFARVLALAIFLLLVQLGTSILGTLFFPLAAEQHNFFRHLFSHFVAVTMSGIFAATTFLSIQGILLNAIGEGFFRRITPLLQGLSIMVLLAILLLCPTVAGSLEALLTSGSPAIRYFPPFWFLGIYECLLNGPSNPAIFHALARTGCSAVLLSSACTLLTYPLAYRRRVRQLIEGSAATSAKGQGPNPIRRLLHATILRHPSQRAAFHFISQTILRSQRQRISLAIFGGLSVALALAQMVTLQVEPGHAHTTLQPDGIRSAIPIMAFFTVAGLRSVLAAPVDRRGSWLFRVLIGRPRSAHLAGAYLWISLATFLIGSSTALLLHSLSPPAR</sequence>